<gene>
    <name evidence="1" type="ORF">GCL60_16360</name>
</gene>
<dbReference type="EMBL" id="WFLM01000009">
    <property type="protein sequence ID" value="KAB8035801.1"/>
    <property type="molecule type" value="Genomic_DNA"/>
</dbReference>
<protein>
    <submittedName>
        <fullName evidence="1">Uncharacterized protein</fullName>
    </submittedName>
</protein>
<name>A0A6N6VTL8_9BACT</name>
<proteinExistence type="predicted"/>
<organism evidence="1 2">
    <name type="scientific">Silvanigrella paludirubra</name>
    <dbReference type="NCBI Taxonomy" id="2499159"/>
    <lineage>
        <taxon>Bacteria</taxon>
        <taxon>Pseudomonadati</taxon>
        <taxon>Bdellovibrionota</taxon>
        <taxon>Oligoflexia</taxon>
        <taxon>Silvanigrellales</taxon>
        <taxon>Silvanigrellaceae</taxon>
        <taxon>Silvanigrella</taxon>
    </lineage>
</organism>
<sequence length="236" mass="28137">MTKELINFKEYFNEHILKIDTENEIIKSFFCARKNNSAYWFRVIFAPYHITIYGDIGNLAFHVSDYDSLKWLLSTDKKHIQYLMSKVPSEFKSAVFEFSHEKALSFLDEQENDLKKSIQDKKESDEDMDFYDDNSFFVKENIVIKECEDKINKILSLKDDLPDISEEEFYQRLVVDLDESDLETSSFKDYTSHCYFIAAALFKFCKLYKEYKEINLDHDKNIYMNTQVIVNSNNNY</sequence>
<dbReference type="Proteomes" id="UP000437748">
    <property type="component" value="Unassembled WGS sequence"/>
</dbReference>
<reference evidence="1 2" key="1">
    <citation type="submission" date="2019-10" db="EMBL/GenBank/DDBJ databases">
        <title>New species of Slilvanegrellaceae.</title>
        <authorList>
            <person name="Pitt A."/>
            <person name="Hahn M.W."/>
        </authorList>
    </citation>
    <scope>NUCLEOTIDE SEQUENCE [LARGE SCALE GENOMIC DNA]</scope>
    <source>
        <strain evidence="1 2">SP-Ram-0.45-NSY-1</strain>
    </source>
</reference>
<accession>A0A6N6VTL8</accession>
<evidence type="ECO:0000313" key="1">
    <source>
        <dbReference type="EMBL" id="KAB8035801.1"/>
    </source>
</evidence>
<keyword evidence="2" id="KW-1185">Reference proteome</keyword>
<evidence type="ECO:0000313" key="2">
    <source>
        <dbReference type="Proteomes" id="UP000437748"/>
    </source>
</evidence>
<comment type="caution">
    <text evidence="1">The sequence shown here is derived from an EMBL/GenBank/DDBJ whole genome shotgun (WGS) entry which is preliminary data.</text>
</comment>
<dbReference type="RefSeq" id="WP_153421826.1">
    <property type="nucleotide sequence ID" value="NZ_WFLM01000009.1"/>
</dbReference>
<dbReference type="AlphaFoldDB" id="A0A6N6VTL8"/>